<gene>
    <name evidence="1" type="ORF">NQ176_g11171</name>
</gene>
<evidence type="ECO:0000313" key="1">
    <source>
        <dbReference type="EMBL" id="KAJ2958600.1"/>
    </source>
</evidence>
<keyword evidence="2" id="KW-1185">Reference proteome</keyword>
<evidence type="ECO:0000313" key="2">
    <source>
        <dbReference type="Proteomes" id="UP001143910"/>
    </source>
</evidence>
<protein>
    <submittedName>
        <fullName evidence="1">Uncharacterized protein</fullName>
    </submittedName>
</protein>
<accession>A0ACC1MCC4</accession>
<reference evidence="1" key="1">
    <citation type="submission" date="2022-08" db="EMBL/GenBank/DDBJ databases">
        <title>Genome Sequence of Lecanicillium fungicola.</title>
        <authorList>
            <person name="Buettner E."/>
        </authorList>
    </citation>
    <scope>NUCLEOTIDE SEQUENCE</scope>
    <source>
        <strain evidence="1">Babe33</strain>
    </source>
</reference>
<sequence length="111" mass="12007">MPASEHGSETEFLPYTDRNGIIPSKTTQGRAEELEDLIDAVKDLVVPYVKAADDNASKKHTGRLPVDAANKPYNVLVETLAPKALVERMNFTLPEGEGSALTPGTRVGWTS</sequence>
<dbReference type="Proteomes" id="UP001143910">
    <property type="component" value="Unassembled WGS sequence"/>
</dbReference>
<comment type="caution">
    <text evidence="1">The sequence shown here is derived from an EMBL/GenBank/DDBJ whole genome shotgun (WGS) entry which is preliminary data.</text>
</comment>
<organism evidence="1 2">
    <name type="scientific">Zarea fungicola</name>
    <dbReference type="NCBI Taxonomy" id="93591"/>
    <lineage>
        <taxon>Eukaryota</taxon>
        <taxon>Fungi</taxon>
        <taxon>Dikarya</taxon>
        <taxon>Ascomycota</taxon>
        <taxon>Pezizomycotina</taxon>
        <taxon>Sordariomycetes</taxon>
        <taxon>Hypocreomycetidae</taxon>
        <taxon>Hypocreales</taxon>
        <taxon>Cordycipitaceae</taxon>
        <taxon>Zarea</taxon>
    </lineage>
</organism>
<proteinExistence type="predicted"/>
<name>A0ACC1MCC4_9HYPO</name>
<dbReference type="EMBL" id="JANJQO010003541">
    <property type="protein sequence ID" value="KAJ2958600.1"/>
    <property type="molecule type" value="Genomic_DNA"/>
</dbReference>